<dbReference type="EMBL" id="JAVDYG010000001">
    <property type="protein sequence ID" value="MDR7362122.1"/>
    <property type="molecule type" value="Genomic_DNA"/>
</dbReference>
<sequence>MHDLASEVVERWLEIIASEIVEHCSATSAKQSAGGHERVA</sequence>
<dbReference type="RefSeq" id="WP_310301201.1">
    <property type="nucleotide sequence ID" value="NZ_BAAAPS010000008.1"/>
</dbReference>
<evidence type="ECO:0000313" key="1">
    <source>
        <dbReference type="EMBL" id="MDR7362122.1"/>
    </source>
</evidence>
<comment type="caution">
    <text evidence="1">The sequence shown here is derived from an EMBL/GenBank/DDBJ whole genome shotgun (WGS) entry which is preliminary data.</text>
</comment>
<reference evidence="1 2" key="1">
    <citation type="submission" date="2023-07" db="EMBL/GenBank/DDBJ databases">
        <title>Sequencing the genomes of 1000 actinobacteria strains.</title>
        <authorList>
            <person name="Klenk H.-P."/>
        </authorList>
    </citation>
    <scope>NUCLEOTIDE SEQUENCE [LARGE SCALE GENOMIC DNA]</scope>
    <source>
        <strain evidence="1 2">DSM 19426</strain>
    </source>
</reference>
<evidence type="ECO:0000313" key="2">
    <source>
        <dbReference type="Proteomes" id="UP001183648"/>
    </source>
</evidence>
<protein>
    <submittedName>
        <fullName evidence="1">Uncharacterized protein</fullName>
    </submittedName>
</protein>
<name>A0ABU2BU16_9ACTN</name>
<accession>A0ABU2BU16</accession>
<gene>
    <name evidence="1" type="ORF">J2S63_001675</name>
</gene>
<dbReference type="Proteomes" id="UP001183648">
    <property type="component" value="Unassembled WGS sequence"/>
</dbReference>
<keyword evidence="2" id="KW-1185">Reference proteome</keyword>
<organism evidence="1 2">
    <name type="scientific">Nocardioides marmoribigeumensis</name>
    <dbReference type="NCBI Taxonomy" id="433649"/>
    <lineage>
        <taxon>Bacteria</taxon>
        <taxon>Bacillati</taxon>
        <taxon>Actinomycetota</taxon>
        <taxon>Actinomycetes</taxon>
        <taxon>Propionibacteriales</taxon>
        <taxon>Nocardioidaceae</taxon>
        <taxon>Nocardioides</taxon>
    </lineage>
</organism>
<proteinExistence type="predicted"/>